<organism evidence="1 2">
    <name type="scientific">Ruminiclostridium papyrosolvens C7</name>
    <dbReference type="NCBI Taxonomy" id="1330534"/>
    <lineage>
        <taxon>Bacteria</taxon>
        <taxon>Bacillati</taxon>
        <taxon>Bacillota</taxon>
        <taxon>Clostridia</taxon>
        <taxon>Eubacteriales</taxon>
        <taxon>Oscillospiraceae</taxon>
        <taxon>Ruminiclostridium</taxon>
    </lineage>
</organism>
<evidence type="ECO:0000313" key="2">
    <source>
        <dbReference type="Proteomes" id="UP000016860"/>
    </source>
</evidence>
<dbReference type="Proteomes" id="UP000016860">
    <property type="component" value="Unassembled WGS sequence"/>
</dbReference>
<name>U4R2G0_9FIRM</name>
<dbReference type="PATRIC" id="fig|1330534.3.peg.1593"/>
<proteinExistence type="predicted"/>
<comment type="caution">
    <text evidence="1">The sequence shown here is derived from an EMBL/GenBank/DDBJ whole genome shotgun (WGS) entry which is preliminary data.</text>
</comment>
<dbReference type="EMBL" id="ATAY01000026">
    <property type="protein sequence ID" value="EPR12482.1"/>
    <property type="molecule type" value="Genomic_DNA"/>
</dbReference>
<accession>U4R2G0</accession>
<sequence length="66" mass="7929">MGIDMTDFKMIYQEQVFNVVNIIPEFEGHQEDAFRKPKFINAVYVDENGEIRSVHDEAWCFKFVRR</sequence>
<dbReference type="RefSeq" id="WP_020815147.1">
    <property type="nucleotide sequence ID" value="NZ_ATAY01000026.1"/>
</dbReference>
<reference evidence="1 2" key="1">
    <citation type="journal article" date="2013" name="Genome Announc.">
        <title>Draft Genome Sequence of the Cellulolytic Bacterium Clostridium papyrosolvens C7 (ATCC 700395).</title>
        <authorList>
            <person name="Zepeda V."/>
            <person name="Dassa B."/>
            <person name="Borovok I."/>
            <person name="Lamed R."/>
            <person name="Bayer E.A."/>
            <person name="Cate J.H."/>
        </authorList>
    </citation>
    <scope>NUCLEOTIDE SEQUENCE [LARGE SCALE GENOMIC DNA]</scope>
    <source>
        <strain evidence="1 2">C7</strain>
    </source>
</reference>
<dbReference type="AlphaFoldDB" id="U4R2G0"/>
<gene>
    <name evidence="1" type="ORF">L323_07970</name>
</gene>
<dbReference type="STRING" id="1330534.L323_07970"/>
<evidence type="ECO:0000313" key="1">
    <source>
        <dbReference type="EMBL" id="EPR12482.1"/>
    </source>
</evidence>
<protein>
    <submittedName>
        <fullName evidence="1">Uncharacterized protein</fullName>
    </submittedName>
</protein>